<dbReference type="Proteomes" id="UP001596501">
    <property type="component" value="Unassembled WGS sequence"/>
</dbReference>
<protein>
    <submittedName>
        <fullName evidence="3">DUF5681 domain-containing protein</fullName>
    </submittedName>
</protein>
<feature type="region of interest" description="Disordered" evidence="1">
    <location>
        <begin position="1"/>
        <end position="26"/>
    </location>
</feature>
<keyword evidence="4" id="KW-1185">Reference proteome</keyword>
<dbReference type="EMBL" id="JBHTCA010000037">
    <property type="protein sequence ID" value="MFC7411588.1"/>
    <property type="molecule type" value="Genomic_DNA"/>
</dbReference>
<accession>A0ABW2QR13</accession>
<dbReference type="Pfam" id="PF18932">
    <property type="entry name" value="DUF5681"/>
    <property type="match status" value="1"/>
</dbReference>
<comment type="caution">
    <text evidence="3">The sequence shown here is derived from an EMBL/GenBank/DDBJ whole genome shotgun (WGS) entry which is preliminary data.</text>
</comment>
<feature type="domain" description="DUF5681" evidence="2">
    <location>
        <begin position="8"/>
        <end position="67"/>
    </location>
</feature>
<evidence type="ECO:0000313" key="4">
    <source>
        <dbReference type="Proteomes" id="UP001596501"/>
    </source>
</evidence>
<evidence type="ECO:0000256" key="1">
    <source>
        <dbReference type="SAM" id="MobiDB-lite"/>
    </source>
</evidence>
<evidence type="ECO:0000313" key="3">
    <source>
        <dbReference type="EMBL" id="MFC7411588.1"/>
    </source>
</evidence>
<proteinExistence type="predicted"/>
<reference evidence="4" key="1">
    <citation type="journal article" date="2019" name="Int. J. Syst. Evol. Microbiol.">
        <title>The Global Catalogue of Microorganisms (GCM) 10K type strain sequencing project: providing services to taxonomists for standard genome sequencing and annotation.</title>
        <authorList>
            <consortium name="The Broad Institute Genomics Platform"/>
            <consortium name="The Broad Institute Genome Sequencing Center for Infectious Disease"/>
            <person name="Wu L."/>
            <person name="Ma J."/>
        </authorList>
    </citation>
    <scope>NUCLEOTIDE SEQUENCE [LARGE SCALE GENOMIC DNA]</scope>
    <source>
        <strain evidence="4">CGMCC 1.12371</strain>
    </source>
</reference>
<organism evidence="3 4">
    <name type="scientific">Hydrogenophaga atypica</name>
    <dbReference type="NCBI Taxonomy" id="249409"/>
    <lineage>
        <taxon>Bacteria</taxon>
        <taxon>Pseudomonadati</taxon>
        <taxon>Pseudomonadota</taxon>
        <taxon>Betaproteobacteria</taxon>
        <taxon>Burkholderiales</taxon>
        <taxon>Comamonadaceae</taxon>
        <taxon>Hydrogenophaga</taxon>
    </lineage>
</organism>
<gene>
    <name evidence="3" type="ORF">ACFQPB_22265</name>
</gene>
<dbReference type="RefSeq" id="WP_382228207.1">
    <property type="nucleotide sequence ID" value="NZ_JBHTCA010000037.1"/>
</dbReference>
<evidence type="ECO:0000259" key="2">
    <source>
        <dbReference type="Pfam" id="PF18932"/>
    </source>
</evidence>
<sequence>MTTRKLPATAWRPGESGNPRGRKPGTGEVAKLRAAISARVPELLDTLMTKALDGDVGAARLLLERAVAPLKSVDPAQVLKLPGSTLTERGQAVLGAIEAGELSPGQGAALIGAIGSLARVTEIDDLAARVAALEKTHAKT</sequence>
<dbReference type="InterPro" id="IPR043736">
    <property type="entry name" value="DUF5681"/>
</dbReference>
<name>A0ABW2QR13_9BURK</name>